<dbReference type="PANTHER" id="PTHR35176">
    <property type="entry name" value="HEME OXYGENASE HI_0854-RELATED"/>
    <property type="match status" value="1"/>
</dbReference>
<evidence type="ECO:0000313" key="3">
    <source>
        <dbReference type="EMBL" id="PFG43285.1"/>
    </source>
</evidence>
<dbReference type="InterPro" id="IPR052019">
    <property type="entry name" value="F420H2_bilvrd_red/Heme_oxyg"/>
</dbReference>
<organism evidence="3 4">
    <name type="scientific">Isoptericola jiangsuensis</name>
    <dbReference type="NCBI Taxonomy" id="548579"/>
    <lineage>
        <taxon>Bacteria</taxon>
        <taxon>Bacillati</taxon>
        <taxon>Actinomycetota</taxon>
        <taxon>Actinomycetes</taxon>
        <taxon>Micrococcales</taxon>
        <taxon>Promicromonosporaceae</taxon>
        <taxon>Isoptericola</taxon>
    </lineage>
</organism>
<evidence type="ECO:0000259" key="2">
    <source>
        <dbReference type="Pfam" id="PF01243"/>
    </source>
</evidence>
<keyword evidence="1" id="KW-0560">Oxidoreductase</keyword>
<dbReference type="PANTHER" id="PTHR35176:SF6">
    <property type="entry name" value="HEME OXYGENASE HI_0854-RELATED"/>
    <property type="match status" value="1"/>
</dbReference>
<dbReference type="GO" id="GO:0005829">
    <property type="term" value="C:cytosol"/>
    <property type="evidence" value="ECO:0007669"/>
    <property type="project" value="TreeGrafter"/>
</dbReference>
<dbReference type="EMBL" id="PDJJ01000001">
    <property type="protein sequence ID" value="PFG43285.1"/>
    <property type="molecule type" value="Genomic_DNA"/>
</dbReference>
<dbReference type="Proteomes" id="UP000224130">
    <property type="component" value="Unassembled WGS sequence"/>
</dbReference>
<dbReference type="SUPFAM" id="SSF50475">
    <property type="entry name" value="FMN-binding split barrel"/>
    <property type="match status" value="1"/>
</dbReference>
<reference evidence="3 4" key="1">
    <citation type="submission" date="2017-10" db="EMBL/GenBank/DDBJ databases">
        <title>Sequencing the genomes of 1000 actinobacteria strains.</title>
        <authorList>
            <person name="Klenk H.-P."/>
        </authorList>
    </citation>
    <scope>NUCLEOTIDE SEQUENCE [LARGE SCALE GENOMIC DNA]</scope>
    <source>
        <strain evidence="3 4">DSM 21863</strain>
    </source>
</reference>
<accession>A0A2A9EYI1</accession>
<dbReference type="GO" id="GO:0016627">
    <property type="term" value="F:oxidoreductase activity, acting on the CH-CH group of donors"/>
    <property type="evidence" value="ECO:0007669"/>
    <property type="project" value="TreeGrafter"/>
</dbReference>
<protein>
    <submittedName>
        <fullName evidence="3">General stress protein 26</fullName>
    </submittedName>
</protein>
<dbReference type="RefSeq" id="WP_098463670.1">
    <property type="nucleotide sequence ID" value="NZ_PDJJ01000001.1"/>
</dbReference>
<dbReference type="InterPro" id="IPR011576">
    <property type="entry name" value="Pyridox_Oxase_N"/>
</dbReference>
<dbReference type="OrthoDB" id="162914at2"/>
<proteinExistence type="predicted"/>
<dbReference type="Pfam" id="PF01243">
    <property type="entry name" value="PNPOx_N"/>
    <property type="match status" value="1"/>
</dbReference>
<keyword evidence="4" id="KW-1185">Reference proteome</keyword>
<feature type="domain" description="Pyridoxamine 5'-phosphate oxidase N-terminal" evidence="2">
    <location>
        <begin position="23"/>
        <end position="138"/>
    </location>
</feature>
<dbReference type="InterPro" id="IPR012349">
    <property type="entry name" value="Split_barrel_FMN-bd"/>
</dbReference>
<dbReference type="Gene3D" id="2.30.110.10">
    <property type="entry name" value="Electron Transport, Fmn-binding Protein, Chain A"/>
    <property type="match status" value="1"/>
</dbReference>
<sequence>MSTDPPAPPGAPTGAGPLRLADVARFVRERADGVLTTLGPDGGPQAAYLSLTATERGELVLDARVTSRTVRNVRRDPRVAVVCGGADGVTLQAEGLAEEVHGEERRRCADVYRAAFPRFAGSLADPGIAVVRVSLTWARLGDYRGVAPVLRETTPDGTHDDVG</sequence>
<evidence type="ECO:0000313" key="4">
    <source>
        <dbReference type="Proteomes" id="UP000224130"/>
    </source>
</evidence>
<name>A0A2A9EYI1_9MICO</name>
<gene>
    <name evidence="3" type="ORF">ATJ88_1970</name>
</gene>
<comment type="caution">
    <text evidence="3">The sequence shown here is derived from an EMBL/GenBank/DDBJ whole genome shotgun (WGS) entry which is preliminary data.</text>
</comment>
<dbReference type="GO" id="GO:0070967">
    <property type="term" value="F:coenzyme F420 binding"/>
    <property type="evidence" value="ECO:0007669"/>
    <property type="project" value="TreeGrafter"/>
</dbReference>
<evidence type="ECO:0000256" key="1">
    <source>
        <dbReference type="ARBA" id="ARBA00023002"/>
    </source>
</evidence>
<dbReference type="AlphaFoldDB" id="A0A2A9EYI1"/>